<evidence type="ECO:0000256" key="2">
    <source>
        <dbReference type="ARBA" id="ARBA00022485"/>
    </source>
</evidence>
<evidence type="ECO:0000256" key="8">
    <source>
        <dbReference type="SAM" id="MobiDB-lite"/>
    </source>
</evidence>
<dbReference type="Proteomes" id="UP000001072">
    <property type="component" value="Unassembled WGS sequence"/>
</dbReference>
<evidence type="ECO:0000256" key="5">
    <source>
        <dbReference type="ARBA" id="ARBA00022723"/>
    </source>
</evidence>
<evidence type="ECO:0000256" key="4">
    <source>
        <dbReference type="ARBA" id="ARBA00022705"/>
    </source>
</evidence>
<dbReference type="eggNOG" id="KOG2267">
    <property type="taxonomic scope" value="Eukaryota"/>
</dbReference>
<feature type="domain" description="DNA primase large subunit C-terminal" evidence="9">
    <location>
        <begin position="2"/>
        <end position="94"/>
    </location>
</feature>
<proteinExistence type="predicted"/>
<evidence type="ECO:0000256" key="3">
    <source>
        <dbReference type="ARBA" id="ARBA00022515"/>
    </source>
</evidence>
<dbReference type="KEGG" id="mlr:MELLADRAFT_51280"/>
<dbReference type="InterPro" id="IPR007238">
    <property type="entry name" value="DNA_primase_lsu_euk/arc"/>
</dbReference>
<dbReference type="RefSeq" id="XP_007403586.1">
    <property type="nucleotide sequence ID" value="XM_007403524.1"/>
</dbReference>
<dbReference type="GeneID" id="18928774"/>
<dbReference type="GO" id="GO:0006270">
    <property type="term" value="P:DNA replication initiation"/>
    <property type="evidence" value="ECO:0007669"/>
    <property type="project" value="TreeGrafter"/>
</dbReference>
<dbReference type="Pfam" id="PF04104">
    <property type="entry name" value="DNA_primase_lrg"/>
    <property type="match status" value="1"/>
</dbReference>
<dbReference type="AlphaFoldDB" id="F4R3L5"/>
<evidence type="ECO:0000256" key="1">
    <source>
        <dbReference type="ARBA" id="ARBA00001966"/>
    </source>
</evidence>
<keyword evidence="5" id="KW-0479">Metal-binding</keyword>
<dbReference type="HOGENOM" id="CLU_2146402_0_0_1"/>
<dbReference type="VEuPathDB" id="FungiDB:MELLADRAFT_51280"/>
<comment type="cofactor">
    <cofactor evidence="1">
        <name>[4Fe-4S] cluster</name>
        <dbReference type="ChEBI" id="CHEBI:49883"/>
    </cofactor>
</comment>
<dbReference type="PANTHER" id="PTHR10537">
    <property type="entry name" value="DNA PRIMASE LARGE SUBUNIT"/>
    <property type="match status" value="1"/>
</dbReference>
<feature type="region of interest" description="Disordered" evidence="8">
    <location>
        <begin position="93"/>
        <end position="112"/>
    </location>
</feature>
<evidence type="ECO:0000313" key="10">
    <source>
        <dbReference type="EMBL" id="EGG12648.1"/>
    </source>
</evidence>
<evidence type="ECO:0000256" key="7">
    <source>
        <dbReference type="ARBA" id="ARBA00023014"/>
    </source>
</evidence>
<keyword evidence="7" id="KW-0411">Iron-sulfur</keyword>
<organism evidence="11">
    <name type="scientific">Melampsora larici-populina (strain 98AG31 / pathotype 3-4-7)</name>
    <name type="common">Poplar leaf rust fungus</name>
    <dbReference type="NCBI Taxonomy" id="747676"/>
    <lineage>
        <taxon>Eukaryota</taxon>
        <taxon>Fungi</taxon>
        <taxon>Dikarya</taxon>
        <taxon>Basidiomycota</taxon>
        <taxon>Pucciniomycotina</taxon>
        <taxon>Pucciniomycetes</taxon>
        <taxon>Pucciniales</taxon>
        <taxon>Melampsoraceae</taxon>
        <taxon>Melampsora</taxon>
    </lineage>
</organism>
<feature type="compositionally biased region" description="Basic and acidic residues" evidence="8">
    <location>
        <begin position="95"/>
        <end position="112"/>
    </location>
</feature>
<dbReference type="GO" id="GO:0005658">
    <property type="term" value="C:alpha DNA polymerase:primase complex"/>
    <property type="evidence" value="ECO:0007669"/>
    <property type="project" value="TreeGrafter"/>
</dbReference>
<dbReference type="InParanoid" id="F4R3L5"/>
<gene>
    <name evidence="10" type="ORF">MELLADRAFT_51280</name>
</gene>
<sequence>MPCTTIIKNGAGPSDSHGCPFKQFTPMNLTQFLTQSYGLNSNSNEIKDILNWNKSSLYHLSCTCVFEVHHKKYGVKKGQGVGQTESVSHPNRYFEASHKLSHPIEEGTAKPT</sequence>
<evidence type="ECO:0000259" key="9">
    <source>
        <dbReference type="Pfam" id="PF04104"/>
    </source>
</evidence>
<evidence type="ECO:0000256" key="6">
    <source>
        <dbReference type="ARBA" id="ARBA00023004"/>
    </source>
</evidence>
<keyword evidence="2" id="KW-0004">4Fe-4S</keyword>
<evidence type="ECO:0000313" key="11">
    <source>
        <dbReference type="Proteomes" id="UP000001072"/>
    </source>
</evidence>
<protein>
    <recommendedName>
        <fullName evidence="9">DNA primase large subunit C-terminal domain-containing protein</fullName>
    </recommendedName>
</protein>
<reference evidence="11" key="1">
    <citation type="journal article" date="2011" name="Proc. Natl. Acad. Sci. U.S.A.">
        <title>Obligate biotrophy features unraveled by the genomic analysis of rust fungi.</title>
        <authorList>
            <person name="Duplessis S."/>
            <person name="Cuomo C.A."/>
            <person name="Lin Y.-C."/>
            <person name="Aerts A."/>
            <person name="Tisserant E."/>
            <person name="Veneault-Fourrey C."/>
            <person name="Joly D.L."/>
            <person name="Hacquard S."/>
            <person name="Amselem J."/>
            <person name="Cantarel B.L."/>
            <person name="Chiu R."/>
            <person name="Coutinho P.M."/>
            <person name="Feau N."/>
            <person name="Field M."/>
            <person name="Frey P."/>
            <person name="Gelhaye E."/>
            <person name="Goldberg J."/>
            <person name="Grabherr M.G."/>
            <person name="Kodira C.D."/>
            <person name="Kohler A."/>
            <person name="Kuees U."/>
            <person name="Lindquist E.A."/>
            <person name="Lucas S.M."/>
            <person name="Mago R."/>
            <person name="Mauceli E."/>
            <person name="Morin E."/>
            <person name="Murat C."/>
            <person name="Pangilinan J.L."/>
            <person name="Park R."/>
            <person name="Pearson M."/>
            <person name="Quesneville H."/>
            <person name="Rouhier N."/>
            <person name="Sakthikumar S."/>
            <person name="Salamov A.A."/>
            <person name="Schmutz J."/>
            <person name="Selles B."/>
            <person name="Shapiro H."/>
            <person name="Tanguay P."/>
            <person name="Tuskan G.A."/>
            <person name="Henrissat B."/>
            <person name="Van de Peer Y."/>
            <person name="Rouze P."/>
            <person name="Ellis J.G."/>
            <person name="Dodds P.N."/>
            <person name="Schein J.E."/>
            <person name="Zhong S."/>
            <person name="Hamelin R.C."/>
            <person name="Grigoriev I.V."/>
            <person name="Szabo L.J."/>
            <person name="Martin F."/>
        </authorList>
    </citation>
    <scope>NUCLEOTIDE SEQUENCE [LARGE SCALE GENOMIC DNA]</scope>
    <source>
        <strain evidence="11">98AG31 / pathotype 3-4-7</strain>
    </source>
</reference>
<dbReference type="PANTHER" id="PTHR10537:SF3">
    <property type="entry name" value="DNA PRIMASE LARGE SUBUNIT"/>
    <property type="match status" value="1"/>
</dbReference>
<dbReference type="GO" id="GO:0046872">
    <property type="term" value="F:metal ion binding"/>
    <property type="evidence" value="ECO:0007669"/>
    <property type="project" value="UniProtKB-KW"/>
</dbReference>
<dbReference type="EMBL" id="GL883090">
    <property type="protein sequence ID" value="EGG12648.1"/>
    <property type="molecule type" value="Genomic_DNA"/>
</dbReference>
<dbReference type="InterPro" id="IPR058560">
    <property type="entry name" value="DNA_primase_C"/>
</dbReference>
<dbReference type="GO" id="GO:0051539">
    <property type="term" value="F:4 iron, 4 sulfur cluster binding"/>
    <property type="evidence" value="ECO:0007669"/>
    <property type="project" value="UniProtKB-KW"/>
</dbReference>
<dbReference type="STRING" id="747676.F4R3L5"/>
<name>F4R3L5_MELLP</name>
<keyword evidence="11" id="KW-1185">Reference proteome</keyword>
<dbReference type="OrthoDB" id="421393at2759"/>
<dbReference type="GO" id="GO:0006269">
    <property type="term" value="P:DNA replication, synthesis of primer"/>
    <property type="evidence" value="ECO:0007669"/>
    <property type="project" value="UniProtKB-KW"/>
</dbReference>
<keyword evidence="4" id="KW-0235">DNA replication</keyword>
<accession>F4R3L5</accession>
<keyword evidence="6" id="KW-0408">Iron</keyword>
<keyword evidence="3" id="KW-0639">Primosome</keyword>